<evidence type="ECO:0000313" key="5">
    <source>
        <dbReference type="EMBL" id="GAA4700440.1"/>
    </source>
</evidence>
<comment type="caution">
    <text evidence="5">The sequence shown here is derived from an EMBL/GenBank/DDBJ whole genome shotgun (WGS) entry which is preliminary data.</text>
</comment>
<proteinExistence type="inferred from homology"/>
<accession>A0ABP8X6A4</accession>
<comment type="similarity">
    <text evidence="1">Belongs to the Gfo/Idh/MocA family.</text>
</comment>
<keyword evidence="2" id="KW-0560">Oxidoreductase</keyword>
<dbReference type="InterPro" id="IPR036291">
    <property type="entry name" value="NAD(P)-bd_dom_sf"/>
</dbReference>
<reference evidence="6" key="1">
    <citation type="journal article" date="2019" name="Int. J. Syst. Evol. Microbiol.">
        <title>The Global Catalogue of Microorganisms (GCM) 10K type strain sequencing project: providing services to taxonomists for standard genome sequencing and annotation.</title>
        <authorList>
            <consortium name="The Broad Institute Genomics Platform"/>
            <consortium name="The Broad Institute Genome Sequencing Center for Infectious Disease"/>
            <person name="Wu L."/>
            <person name="Ma J."/>
        </authorList>
    </citation>
    <scope>NUCLEOTIDE SEQUENCE [LARGE SCALE GENOMIC DNA]</scope>
    <source>
        <strain evidence="6">JCM 18055</strain>
    </source>
</reference>
<dbReference type="Gene3D" id="3.40.50.720">
    <property type="entry name" value="NAD(P)-binding Rossmann-like Domain"/>
    <property type="match status" value="1"/>
</dbReference>
<dbReference type="SUPFAM" id="SSF51735">
    <property type="entry name" value="NAD(P)-binding Rossmann-fold domains"/>
    <property type="match status" value="1"/>
</dbReference>
<keyword evidence="6" id="KW-1185">Reference proteome</keyword>
<evidence type="ECO:0000256" key="1">
    <source>
        <dbReference type="ARBA" id="ARBA00010928"/>
    </source>
</evidence>
<dbReference type="PANTHER" id="PTHR42840">
    <property type="entry name" value="NAD(P)-BINDING ROSSMANN-FOLD SUPERFAMILY PROTEIN-RELATED"/>
    <property type="match status" value="1"/>
</dbReference>
<feature type="domain" description="Gfo/Idh/MocA-like oxidoreductase N-terminal" evidence="3">
    <location>
        <begin position="11"/>
        <end position="130"/>
    </location>
</feature>
<dbReference type="InterPro" id="IPR000683">
    <property type="entry name" value="Gfo/Idh/MocA-like_OxRdtase_N"/>
</dbReference>
<dbReference type="Gene3D" id="3.30.360.10">
    <property type="entry name" value="Dihydrodipicolinate Reductase, domain 2"/>
    <property type="match status" value="1"/>
</dbReference>
<dbReference type="EMBL" id="BAABIC010000015">
    <property type="protein sequence ID" value="GAA4700440.1"/>
    <property type="molecule type" value="Genomic_DNA"/>
</dbReference>
<dbReference type="RefSeq" id="WP_345382614.1">
    <property type="nucleotide sequence ID" value="NZ_BAABIC010000015.1"/>
</dbReference>
<evidence type="ECO:0000259" key="4">
    <source>
        <dbReference type="Pfam" id="PF22725"/>
    </source>
</evidence>
<dbReference type="InterPro" id="IPR055170">
    <property type="entry name" value="GFO_IDH_MocA-like_dom"/>
</dbReference>
<evidence type="ECO:0000256" key="2">
    <source>
        <dbReference type="ARBA" id="ARBA00023002"/>
    </source>
</evidence>
<dbReference type="SUPFAM" id="SSF55347">
    <property type="entry name" value="Glyceraldehyde-3-phosphate dehydrogenase-like, C-terminal domain"/>
    <property type="match status" value="1"/>
</dbReference>
<name>A0ABP8X6A4_9PSEU</name>
<evidence type="ECO:0000313" key="6">
    <source>
        <dbReference type="Proteomes" id="UP001500325"/>
    </source>
</evidence>
<dbReference type="Pfam" id="PF22725">
    <property type="entry name" value="GFO_IDH_MocA_C3"/>
    <property type="match status" value="1"/>
</dbReference>
<gene>
    <name evidence="5" type="ORF">GCM10023215_44010</name>
</gene>
<evidence type="ECO:0000259" key="3">
    <source>
        <dbReference type="Pfam" id="PF01408"/>
    </source>
</evidence>
<dbReference type="Pfam" id="PF01408">
    <property type="entry name" value="GFO_IDH_MocA"/>
    <property type="match status" value="1"/>
</dbReference>
<feature type="domain" description="GFO/IDH/MocA-like oxidoreductase" evidence="4">
    <location>
        <begin position="139"/>
        <end position="258"/>
    </location>
</feature>
<dbReference type="PANTHER" id="PTHR42840:SF3">
    <property type="entry name" value="BINDING ROSSMANN FOLD OXIDOREDUCTASE, PUTATIVE (AFU_ORTHOLOGUE AFUA_2G10240)-RELATED"/>
    <property type="match status" value="1"/>
</dbReference>
<protein>
    <submittedName>
        <fullName evidence="5">Gfo/Idh/MocA family oxidoreductase</fullName>
    </submittedName>
</protein>
<organism evidence="5 6">
    <name type="scientific">Pseudonocardia yuanmonensis</name>
    <dbReference type="NCBI Taxonomy" id="1095914"/>
    <lineage>
        <taxon>Bacteria</taxon>
        <taxon>Bacillati</taxon>
        <taxon>Actinomycetota</taxon>
        <taxon>Actinomycetes</taxon>
        <taxon>Pseudonocardiales</taxon>
        <taxon>Pseudonocardiaceae</taxon>
        <taxon>Pseudonocardia</taxon>
    </lineage>
</organism>
<sequence length="343" mass="35133">MSQVDEGAPVGVALIGSGRMGAYHGGTLAQRLPGARLVAVADPAPGAAETLAASWGAPAAYIDAAAAFADPAVDAVVIAAPARFHAELIVAAARAGKAVFCEKPAALSLGDLDRAIDAVRAAGVVLQVGFNRRFAPDWAAARALLDQGTLGTPRLLRSVTRDPGGFDPSRVAADTIFNETLIHDFDTLRFLNPGAEAVEVYATADALVEPEWRDRGLLDTAVVTVTFDNGATGIAEACFQAAYGYDVRGEVFGSGGMATLGDGRRTGMVFSGPAGRAIDTARSDQELLAGAYVAELAAFVEAVRTGAAAPVGGEDARAALAVALAAARSVREHRPVRIAEVAK</sequence>
<dbReference type="Proteomes" id="UP001500325">
    <property type="component" value="Unassembled WGS sequence"/>
</dbReference>